<evidence type="ECO:0000259" key="1">
    <source>
        <dbReference type="Pfam" id="PF08241"/>
    </source>
</evidence>
<gene>
    <name evidence="2" type="ORF">EDB95_1608</name>
</gene>
<keyword evidence="2" id="KW-0489">Methyltransferase</keyword>
<proteinExistence type="predicted"/>
<dbReference type="EMBL" id="SODV01000001">
    <property type="protein sequence ID" value="TDX00583.1"/>
    <property type="molecule type" value="Genomic_DNA"/>
</dbReference>
<dbReference type="InterPro" id="IPR029063">
    <property type="entry name" value="SAM-dependent_MTases_sf"/>
</dbReference>
<dbReference type="InterPro" id="IPR013216">
    <property type="entry name" value="Methyltransf_11"/>
</dbReference>
<dbReference type="RefSeq" id="WP_133992379.1">
    <property type="nucleotide sequence ID" value="NZ_SODV01000001.1"/>
</dbReference>
<organism evidence="2 3">
    <name type="scientific">Dinghuibacter silviterrae</name>
    <dbReference type="NCBI Taxonomy" id="1539049"/>
    <lineage>
        <taxon>Bacteria</taxon>
        <taxon>Pseudomonadati</taxon>
        <taxon>Bacteroidota</taxon>
        <taxon>Chitinophagia</taxon>
        <taxon>Chitinophagales</taxon>
        <taxon>Chitinophagaceae</taxon>
        <taxon>Dinghuibacter</taxon>
    </lineage>
</organism>
<dbReference type="GO" id="GO:0032259">
    <property type="term" value="P:methylation"/>
    <property type="evidence" value="ECO:0007669"/>
    <property type="project" value="UniProtKB-KW"/>
</dbReference>
<evidence type="ECO:0000313" key="2">
    <source>
        <dbReference type="EMBL" id="TDX00583.1"/>
    </source>
</evidence>
<protein>
    <submittedName>
        <fullName evidence="2">Methyltransferase family protein</fullName>
    </submittedName>
</protein>
<dbReference type="GO" id="GO:0008757">
    <property type="term" value="F:S-adenosylmethionine-dependent methyltransferase activity"/>
    <property type="evidence" value="ECO:0007669"/>
    <property type="project" value="InterPro"/>
</dbReference>
<dbReference type="Pfam" id="PF08241">
    <property type="entry name" value="Methyltransf_11"/>
    <property type="match status" value="1"/>
</dbReference>
<accession>A0A4V3GLR9</accession>
<dbReference type="Gene3D" id="3.40.50.150">
    <property type="entry name" value="Vaccinia Virus protein VP39"/>
    <property type="match status" value="1"/>
</dbReference>
<keyword evidence="2" id="KW-0808">Transferase</keyword>
<dbReference type="Proteomes" id="UP000294498">
    <property type="component" value="Unassembled WGS sequence"/>
</dbReference>
<feature type="domain" description="Methyltransferase type 11" evidence="1">
    <location>
        <begin position="39"/>
        <end position="114"/>
    </location>
</feature>
<evidence type="ECO:0000313" key="3">
    <source>
        <dbReference type="Proteomes" id="UP000294498"/>
    </source>
</evidence>
<comment type="caution">
    <text evidence="2">The sequence shown here is derived from an EMBL/GenBank/DDBJ whole genome shotgun (WGS) entry which is preliminary data.</text>
</comment>
<keyword evidence="3" id="KW-1185">Reference proteome</keyword>
<dbReference type="SUPFAM" id="SSF53335">
    <property type="entry name" value="S-adenosyl-L-methionine-dependent methyltransferases"/>
    <property type="match status" value="1"/>
</dbReference>
<dbReference type="OrthoDB" id="9789123at2"/>
<reference evidence="2 3" key="1">
    <citation type="submission" date="2019-03" db="EMBL/GenBank/DDBJ databases">
        <title>Genomic Encyclopedia of Type Strains, Phase IV (KMG-IV): sequencing the most valuable type-strain genomes for metagenomic binning, comparative biology and taxonomic classification.</title>
        <authorList>
            <person name="Goeker M."/>
        </authorList>
    </citation>
    <scope>NUCLEOTIDE SEQUENCE [LARGE SCALE GENOMIC DNA]</scope>
    <source>
        <strain evidence="2 3">DSM 100059</strain>
    </source>
</reference>
<name>A0A4V3GLR9_9BACT</name>
<sequence length="245" mass="27644">MTRYDYDRYGHRYSGIRQTDPHIAAQIHAALGDARTVVNVGAGSGSYEPADRYVIAVEPSAVMRAQRKTPAIAGTADALPFDDGAFDAAMAVYTVHHWPDMGKGLRELRRVTRGQVVIMTSDPEALDQYWNIRYFPEVVAAEKRRYPPLDFLRTALGGRVEIRDIQIPLDCIDGFQEAFYGRPEAFLQEEVRKAQSAWGFVPAEQHPIIVQRLADDLASGEWDRQYGHYRTQPTWVGSIRLVIGH</sequence>
<dbReference type="AlphaFoldDB" id="A0A4V3GLR9"/>
<dbReference type="PANTHER" id="PTHR43591">
    <property type="entry name" value="METHYLTRANSFERASE"/>
    <property type="match status" value="1"/>
</dbReference>